<gene>
    <name evidence="3" type="ORF">L2672_07975</name>
</gene>
<dbReference type="GO" id="GO:0004497">
    <property type="term" value="F:monooxygenase activity"/>
    <property type="evidence" value="ECO:0007669"/>
    <property type="project" value="InterPro"/>
</dbReference>
<evidence type="ECO:0000313" key="3">
    <source>
        <dbReference type="EMBL" id="MCL1142623.1"/>
    </source>
</evidence>
<dbReference type="Gene3D" id="3.50.50.60">
    <property type="entry name" value="FAD/NAD(P)-binding domain"/>
    <property type="match status" value="1"/>
</dbReference>
<organism evidence="3 4">
    <name type="scientific">Shewanella gaetbuli</name>
    <dbReference type="NCBI Taxonomy" id="220752"/>
    <lineage>
        <taxon>Bacteria</taxon>
        <taxon>Pseudomonadati</taxon>
        <taxon>Pseudomonadota</taxon>
        <taxon>Gammaproteobacteria</taxon>
        <taxon>Alteromonadales</taxon>
        <taxon>Shewanellaceae</taxon>
        <taxon>Shewanella</taxon>
    </lineage>
</organism>
<dbReference type="InterPro" id="IPR033856">
    <property type="entry name" value="Trp_halogen"/>
</dbReference>
<name>A0A9X2CGP6_9GAMM</name>
<sequence length="507" mass="57306">MNNKINKIVIVGGGSSGWMTAAMLAKLYPSQLHITLVESDAIGTIGVGEATIPPLQIFNNVLGISEQDFINQTQATIKLGIQFEHWANKQDSYMHAFGDIGKSIGYTSFHHYWLADKPVDPQSLWQYSFNYQAAIAGKFEPKPRIHNNQLSGLTHAYHFDAGLYAQLLQQYCQQKQVTRIEGKITDVTLTNNGDIQAVILQNGQRLGADLFIDCSGFSALLIGKALAVGYESYKQWLKCDSAWAVPSALPTDELNSSKIANTIPYTRSIAHEFGWQWLIPLQHRTGNGIVFSSEYISKENAKQALLANLDGEPLAEPKLIQFTPGRRVKQWHKNCVAIGLSSGFLEPLESTSLHLVQTAIIRLTKLMPNMRITQVAIDEYNRQSKLEFEQIRDFIILHYHLNQRTEPLWQYCQTMDIPASLKQKIQLFAETGNLFREQDELFTQDAWLQVLIGQGVTPKDYNPLANCISEQDRQEFLTNLKAIYQHYLAPLSTHQDFLKTTTHHKEA</sequence>
<dbReference type="Pfam" id="PF04820">
    <property type="entry name" value="Trp_halogenase"/>
    <property type="match status" value="1"/>
</dbReference>
<dbReference type="InterPro" id="IPR050816">
    <property type="entry name" value="Flavin-dep_Halogenase_NPB"/>
</dbReference>
<feature type="binding site" evidence="2">
    <location>
        <position position="349"/>
    </location>
    <ligand>
        <name>L-tryptophan</name>
        <dbReference type="ChEBI" id="CHEBI:57912"/>
    </ligand>
</feature>
<dbReference type="InterPro" id="IPR006905">
    <property type="entry name" value="Flavin_halogenase"/>
</dbReference>
<dbReference type="InterPro" id="IPR036188">
    <property type="entry name" value="FAD/NAD-bd_sf"/>
</dbReference>
<feature type="binding site" evidence="2">
    <location>
        <position position="340"/>
    </location>
    <ligand>
        <name>FAD</name>
        <dbReference type="ChEBI" id="CHEBI:57692"/>
    </ligand>
</feature>
<evidence type="ECO:0000256" key="1">
    <source>
        <dbReference type="PIRSR" id="PIRSR011396-1"/>
    </source>
</evidence>
<dbReference type="EMBL" id="JAKIKP010000004">
    <property type="protein sequence ID" value="MCL1142623.1"/>
    <property type="molecule type" value="Genomic_DNA"/>
</dbReference>
<keyword evidence="2" id="KW-0547">Nucleotide-binding</keyword>
<keyword evidence="2" id="KW-0285">Flavoprotein</keyword>
<dbReference type="RefSeq" id="WP_248995300.1">
    <property type="nucleotide sequence ID" value="NZ_JAKIKP010000004.1"/>
</dbReference>
<dbReference type="PANTHER" id="PTHR43747:SF4">
    <property type="entry name" value="FLAVIN-DEPENDENT TRYPTOPHAN HALOGENASE"/>
    <property type="match status" value="1"/>
</dbReference>
<dbReference type="SUPFAM" id="SSF51905">
    <property type="entry name" value="FAD/NAD(P)-binding domain"/>
    <property type="match status" value="1"/>
</dbReference>
<keyword evidence="4" id="KW-1185">Reference proteome</keyword>
<accession>A0A9X2CGP6</accession>
<feature type="binding site" evidence="2">
    <location>
        <position position="78"/>
    </location>
    <ligand>
        <name>7-chloro-L-tryptophan</name>
        <dbReference type="ChEBI" id="CHEBI:58713"/>
    </ligand>
</feature>
<protein>
    <submittedName>
        <fullName evidence="3">Tryptophan 7-halogenase</fullName>
    </submittedName>
</protein>
<evidence type="ECO:0000256" key="2">
    <source>
        <dbReference type="PIRSR" id="PIRSR011396-2"/>
    </source>
</evidence>
<keyword evidence="2" id="KW-0274">FAD</keyword>
<dbReference type="AlphaFoldDB" id="A0A9X2CGP6"/>
<reference evidence="3" key="1">
    <citation type="submission" date="2022-01" db="EMBL/GenBank/DDBJ databases">
        <title>Whole genome-based taxonomy of the Shewanellaceae.</title>
        <authorList>
            <person name="Martin-Rodriguez A.J."/>
        </authorList>
    </citation>
    <scope>NUCLEOTIDE SEQUENCE</scope>
    <source>
        <strain evidence="3">DSM 16422</strain>
    </source>
</reference>
<proteinExistence type="predicted"/>
<dbReference type="Proteomes" id="UP001139333">
    <property type="component" value="Unassembled WGS sequence"/>
</dbReference>
<dbReference type="PIRSF" id="PIRSF011396">
    <property type="entry name" value="Trp_halogenase"/>
    <property type="match status" value="1"/>
</dbReference>
<dbReference type="GO" id="GO:0000166">
    <property type="term" value="F:nucleotide binding"/>
    <property type="evidence" value="ECO:0007669"/>
    <property type="project" value="UniProtKB-KW"/>
</dbReference>
<dbReference type="PANTHER" id="PTHR43747">
    <property type="entry name" value="FAD-BINDING PROTEIN"/>
    <property type="match status" value="1"/>
</dbReference>
<comment type="caution">
    <text evidence="3">The sequence shown here is derived from an EMBL/GenBank/DDBJ whole genome shotgun (WGS) entry which is preliminary data.</text>
</comment>
<feature type="active site" evidence="1">
    <location>
        <position position="78"/>
    </location>
</feature>
<evidence type="ECO:0000313" key="4">
    <source>
        <dbReference type="Proteomes" id="UP001139333"/>
    </source>
</evidence>